<dbReference type="PANTHER" id="PTHR42703:SF1">
    <property type="entry name" value="NA(+)_H(+) ANTIPORTER SUBUNIT D1"/>
    <property type="match status" value="1"/>
</dbReference>
<dbReference type="AlphaFoldDB" id="A0A1C6T6P6"/>
<accession>A0A1C6T6P6</accession>
<dbReference type="Pfam" id="PF00361">
    <property type="entry name" value="Proton_antipo_M"/>
    <property type="match status" value="1"/>
</dbReference>
<feature type="transmembrane region" description="Helical" evidence="8">
    <location>
        <begin position="31"/>
        <end position="50"/>
    </location>
</feature>
<keyword evidence="5 8" id="KW-1133">Transmembrane helix</keyword>
<feature type="domain" description="NADH:quinone oxidoreductase/Mrp antiporter transmembrane" evidence="9">
    <location>
        <begin position="130"/>
        <end position="421"/>
    </location>
</feature>
<keyword evidence="3" id="KW-1003">Cell membrane</keyword>
<evidence type="ECO:0000256" key="1">
    <source>
        <dbReference type="ARBA" id="ARBA00004651"/>
    </source>
</evidence>
<feature type="transmembrane region" description="Helical" evidence="8">
    <location>
        <begin position="70"/>
        <end position="98"/>
    </location>
</feature>
<organism evidence="10 11">
    <name type="scientific">Micromonospora pallida</name>
    <dbReference type="NCBI Taxonomy" id="145854"/>
    <lineage>
        <taxon>Bacteria</taxon>
        <taxon>Bacillati</taxon>
        <taxon>Actinomycetota</taxon>
        <taxon>Actinomycetes</taxon>
        <taxon>Micromonosporales</taxon>
        <taxon>Micromonosporaceae</taxon>
        <taxon>Micromonospora</taxon>
    </lineage>
</organism>
<dbReference type="EMBL" id="FMHW01000002">
    <property type="protein sequence ID" value="SCL37115.1"/>
    <property type="molecule type" value="Genomic_DNA"/>
</dbReference>
<feature type="transmembrane region" description="Helical" evidence="8">
    <location>
        <begin position="531"/>
        <end position="554"/>
    </location>
</feature>
<dbReference type="InterPro" id="IPR001750">
    <property type="entry name" value="ND/Mrp_TM"/>
</dbReference>
<keyword evidence="6 8" id="KW-0472">Membrane</keyword>
<evidence type="ECO:0000256" key="8">
    <source>
        <dbReference type="SAM" id="Phobius"/>
    </source>
</evidence>
<gene>
    <name evidence="10" type="ORF">GA0074692_4558</name>
</gene>
<dbReference type="STRING" id="145854.GA0074692_4558"/>
<dbReference type="GO" id="GO:0008137">
    <property type="term" value="F:NADH dehydrogenase (ubiquinone) activity"/>
    <property type="evidence" value="ECO:0007669"/>
    <property type="project" value="InterPro"/>
</dbReference>
<feature type="transmembrane region" description="Helical" evidence="8">
    <location>
        <begin position="300"/>
        <end position="318"/>
    </location>
</feature>
<dbReference type="PRINTS" id="PR01437">
    <property type="entry name" value="NUOXDRDTASE4"/>
</dbReference>
<dbReference type="NCBIfam" id="NF009308">
    <property type="entry name" value="PRK12665.1"/>
    <property type="match status" value="1"/>
</dbReference>
<dbReference type="InterPro" id="IPR050586">
    <property type="entry name" value="CPA3_Na-H_Antiporter_D"/>
</dbReference>
<feature type="transmembrane region" description="Helical" evidence="8">
    <location>
        <begin position="407"/>
        <end position="427"/>
    </location>
</feature>
<evidence type="ECO:0000256" key="2">
    <source>
        <dbReference type="ARBA" id="ARBA00005346"/>
    </source>
</evidence>
<evidence type="ECO:0000256" key="7">
    <source>
        <dbReference type="RuleBase" id="RU000320"/>
    </source>
</evidence>
<keyword evidence="4 7" id="KW-0812">Transmembrane</keyword>
<feature type="transmembrane region" description="Helical" evidence="8">
    <location>
        <begin position="166"/>
        <end position="187"/>
    </location>
</feature>
<feature type="transmembrane region" description="Helical" evidence="8">
    <location>
        <begin position="239"/>
        <end position="260"/>
    </location>
</feature>
<dbReference type="GO" id="GO:0005886">
    <property type="term" value="C:plasma membrane"/>
    <property type="evidence" value="ECO:0007669"/>
    <property type="project" value="UniProtKB-SubCell"/>
</dbReference>
<evidence type="ECO:0000256" key="4">
    <source>
        <dbReference type="ARBA" id="ARBA00022692"/>
    </source>
</evidence>
<dbReference type="Proteomes" id="UP000198959">
    <property type="component" value="Unassembled WGS sequence"/>
</dbReference>
<feature type="transmembrane region" description="Helical" evidence="8">
    <location>
        <begin position="369"/>
        <end position="387"/>
    </location>
</feature>
<comment type="subcellular location">
    <subcellularLocation>
        <location evidence="1">Cell membrane</location>
        <topology evidence="1">Multi-pass membrane protein</topology>
    </subcellularLocation>
    <subcellularLocation>
        <location evidence="7">Membrane</location>
        <topology evidence="7">Multi-pass membrane protein</topology>
    </subcellularLocation>
</comment>
<name>A0A1C6T6P6_9ACTN</name>
<feature type="transmembrane region" description="Helical" evidence="8">
    <location>
        <begin position="275"/>
        <end position="293"/>
    </location>
</feature>
<dbReference type="OrthoDB" id="9768329at2"/>
<evidence type="ECO:0000256" key="3">
    <source>
        <dbReference type="ARBA" id="ARBA00022475"/>
    </source>
</evidence>
<evidence type="ECO:0000256" key="5">
    <source>
        <dbReference type="ARBA" id="ARBA00022989"/>
    </source>
</evidence>
<dbReference type="RefSeq" id="WP_091647132.1">
    <property type="nucleotide sequence ID" value="NZ_FMHW01000002.1"/>
</dbReference>
<dbReference type="PANTHER" id="PTHR42703">
    <property type="entry name" value="NADH DEHYDROGENASE"/>
    <property type="match status" value="1"/>
</dbReference>
<feature type="transmembrane region" description="Helical" evidence="8">
    <location>
        <begin position="6"/>
        <end position="24"/>
    </location>
</feature>
<reference evidence="11" key="1">
    <citation type="submission" date="2016-06" db="EMBL/GenBank/DDBJ databases">
        <authorList>
            <person name="Varghese N."/>
            <person name="Submissions Spin"/>
        </authorList>
    </citation>
    <scope>NUCLEOTIDE SEQUENCE [LARGE SCALE GENOMIC DNA]</scope>
    <source>
        <strain evidence="11">DSM 43817</strain>
    </source>
</reference>
<evidence type="ECO:0000259" key="9">
    <source>
        <dbReference type="Pfam" id="PF00361"/>
    </source>
</evidence>
<feature type="transmembrane region" description="Helical" evidence="8">
    <location>
        <begin position="324"/>
        <end position="348"/>
    </location>
</feature>
<protein>
    <submittedName>
        <fullName evidence="10">Multisubunit sodium/proton antiporter, MrpD subunit</fullName>
    </submittedName>
</protein>
<evidence type="ECO:0000256" key="6">
    <source>
        <dbReference type="ARBA" id="ARBA00023136"/>
    </source>
</evidence>
<feature type="transmembrane region" description="Helical" evidence="8">
    <location>
        <begin position="207"/>
        <end position="232"/>
    </location>
</feature>
<dbReference type="InterPro" id="IPR003918">
    <property type="entry name" value="NADH_UbQ_OxRdtase"/>
</dbReference>
<keyword evidence="11" id="KW-1185">Reference proteome</keyword>
<evidence type="ECO:0000313" key="11">
    <source>
        <dbReference type="Proteomes" id="UP000198959"/>
    </source>
</evidence>
<dbReference type="GO" id="GO:0042773">
    <property type="term" value="P:ATP synthesis coupled electron transport"/>
    <property type="evidence" value="ECO:0007669"/>
    <property type="project" value="InterPro"/>
</dbReference>
<proteinExistence type="inferred from homology"/>
<sequence length="580" mass="59485">MNHLVPMPVVMPLLGAALTLMLAGRPRAQRWVSLTVLTATVVVAALLLFWSTVDGPLVVEVGGWVAPLGIVLVADQLAALMLVVSAAVTLCVLVYSIGQGMADGDEETPLSVYHPTYLVLTAGVCNAFLSGDLFNLYVGFEILLVASYVLLTLGSTETRIRAGTTYVVVSLLSSMVFLVAIGLVYSATGTLNLAQLVGRLDALPDDLRLVLQGMLLLAFGIKAAVFPLSAWLPDSYPTAPAPVTAVFAGLLTKVGVYAIIRTETLLFPGGRTADLLLWVAGLTMLVGILGAVAQSDIKRLLSFTLISHIGYMLFGVGLTTSLGLAAAIFYVVHHITIQTTLFLAAGLVERRGGSTALDRLGGLARLSPLLAVLFFVPALNLAGIPPFSGFLGKLGLVQAGVDDGGLLAWGLVAAGLVTSLLTLYAIARVWNLAFWRAPHPDMPTAAAPAADTVAVPAGAPASAGAAVSADAAPVAAGAVPAPIAAAPGAAGAAPAASSVGEAVVPAARVGDAEQTREEPDAGQPAVMLPRLMIASTAALVVFGLALTVVAGPLFEISTDAADDLLRRTPYVEAVYPEGTP</sequence>
<feature type="transmembrane region" description="Helical" evidence="8">
    <location>
        <begin position="110"/>
        <end position="129"/>
    </location>
</feature>
<feature type="transmembrane region" description="Helical" evidence="8">
    <location>
        <begin position="135"/>
        <end position="154"/>
    </location>
</feature>
<comment type="similarity">
    <text evidence="2">Belongs to the CPA3 antiporters (TC 2.A.63) subunit D family.</text>
</comment>
<evidence type="ECO:0000313" key="10">
    <source>
        <dbReference type="EMBL" id="SCL37115.1"/>
    </source>
</evidence>